<reference evidence="2" key="1">
    <citation type="submission" date="2018-05" db="EMBL/GenBank/DDBJ databases">
        <title>Draft genome sequence of Stemphylium lycopersici strain CIDEFI 213.</title>
        <authorList>
            <person name="Medina R."/>
            <person name="Franco M.E.E."/>
            <person name="Lucentini C.G."/>
            <person name="Saparrat M.C.N."/>
            <person name="Balatti P.A."/>
        </authorList>
    </citation>
    <scope>NUCLEOTIDE SEQUENCE [LARGE SCALE GENOMIC DNA]</scope>
    <source>
        <strain evidence="2">CIDEFI 213</strain>
    </source>
</reference>
<dbReference type="Proteomes" id="UP000249619">
    <property type="component" value="Unassembled WGS sequence"/>
</dbReference>
<proteinExistence type="predicted"/>
<protein>
    <submittedName>
        <fullName evidence="1">Uncharacterized protein</fullName>
    </submittedName>
</protein>
<comment type="caution">
    <text evidence="1">The sequence shown here is derived from an EMBL/GenBank/DDBJ whole genome shotgun (WGS) entry which is preliminary data.</text>
</comment>
<dbReference type="EMBL" id="QGDH01000105">
    <property type="protein sequence ID" value="RAR07127.1"/>
    <property type="molecule type" value="Genomic_DNA"/>
</dbReference>
<dbReference type="AlphaFoldDB" id="A0A364MYI0"/>
<evidence type="ECO:0000313" key="2">
    <source>
        <dbReference type="Proteomes" id="UP000249619"/>
    </source>
</evidence>
<evidence type="ECO:0000313" key="1">
    <source>
        <dbReference type="EMBL" id="RAR07127.1"/>
    </source>
</evidence>
<accession>A0A364MYI0</accession>
<gene>
    <name evidence="1" type="ORF">DDE83_006625</name>
</gene>
<keyword evidence="2" id="KW-1185">Reference proteome</keyword>
<organism evidence="1 2">
    <name type="scientific">Stemphylium lycopersici</name>
    <name type="common">Tomato gray leaf spot disease fungus</name>
    <name type="synonym">Thyrospora lycopersici</name>
    <dbReference type="NCBI Taxonomy" id="183478"/>
    <lineage>
        <taxon>Eukaryota</taxon>
        <taxon>Fungi</taxon>
        <taxon>Dikarya</taxon>
        <taxon>Ascomycota</taxon>
        <taxon>Pezizomycotina</taxon>
        <taxon>Dothideomycetes</taxon>
        <taxon>Pleosporomycetidae</taxon>
        <taxon>Pleosporales</taxon>
        <taxon>Pleosporineae</taxon>
        <taxon>Pleosporaceae</taxon>
        <taxon>Stemphylium</taxon>
    </lineage>
</organism>
<sequence length="370" mass="42740">MPYGYDSASWDGCNYDSNTVYEENYGWDPYDPEEIYALDYIPFRRLIGAGTGYMTTQHTYPVYDSALTTFLAMAESATSAIAYEREIKFHKFVQLSAELRLKIYTAYLEDAEVTEHLHYDTFGKPCCVWSWPHDLIICDRHSIAELPPPRFAPWLPALAFANKQMLGEITICMLQTTEWFDFKYDETKTVKIVSWFADFLASFPAYVDSKGALTTEGFAAVKKIGFPHAGKFNECRGGRSVDEVNLDMALVLRCTELNTLALSFNWRQLVGSSPELVPYELEDFLGFFHFALMLEHRGLKEVHLEGVYPREGEGRTMECLYQFAEWIVRGFNEKGRVVDVYVHKRWKIFQRRTRGEKIVFESDGEGDEKK</sequence>
<name>A0A364MYI0_STELY</name>